<organism evidence="2 3">
    <name type="scientific">Gossypium davidsonii</name>
    <name type="common">Davidson's cotton</name>
    <name type="synonym">Gossypium klotzschianum subsp. davidsonii</name>
    <dbReference type="NCBI Taxonomy" id="34287"/>
    <lineage>
        <taxon>Eukaryota</taxon>
        <taxon>Viridiplantae</taxon>
        <taxon>Streptophyta</taxon>
        <taxon>Embryophyta</taxon>
        <taxon>Tracheophyta</taxon>
        <taxon>Spermatophyta</taxon>
        <taxon>Magnoliopsida</taxon>
        <taxon>eudicotyledons</taxon>
        <taxon>Gunneridae</taxon>
        <taxon>Pentapetalae</taxon>
        <taxon>rosids</taxon>
        <taxon>malvids</taxon>
        <taxon>Malvales</taxon>
        <taxon>Malvaceae</taxon>
        <taxon>Malvoideae</taxon>
        <taxon>Gossypium</taxon>
    </lineage>
</organism>
<comment type="caution">
    <text evidence="2">The sequence shown here is derived from an EMBL/GenBank/DDBJ whole genome shotgun (WGS) entry which is preliminary data.</text>
</comment>
<dbReference type="AlphaFoldDB" id="A0A7J8SVW5"/>
<feature type="region of interest" description="Disordered" evidence="1">
    <location>
        <begin position="1"/>
        <end position="30"/>
    </location>
</feature>
<protein>
    <submittedName>
        <fullName evidence="2">Uncharacterized protein</fullName>
    </submittedName>
</protein>
<feature type="region of interest" description="Disordered" evidence="1">
    <location>
        <begin position="56"/>
        <end position="88"/>
    </location>
</feature>
<name>A0A7J8SVW5_GOSDV</name>
<reference evidence="2 3" key="1">
    <citation type="journal article" date="2019" name="Genome Biol. Evol.">
        <title>Insights into the evolution of the New World diploid cottons (Gossypium, subgenus Houzingenia) based on genome sequencing.</title>
        <authorList>
            <person name="Grover C.E."/>
            <person name="Arick M.A. 2nd"/>
            <person name="Thrash A."/>
            <person name="Conover J.L."/>
            <person name="Sanders W.S."/>
            <person name="Peterson D.G."/>
            <person name="Frelichowski J.E."/>
            <person name="Scheffler J.A."/>
            <person name="Scheffler B.E."/>
            <person name="Wendel J.F."/>
        </authorList>
    </citation>
    <scope>NUCLEOTIDE SEQUENCE [LARGE SCALE GENOMIC DNA]</scope>
    <source>
        <strain evidence="2">27</strain>
        <tissue evidence="2">Leaf</tissue>
    </source>
</reference>
<evidence type="ECO:0000313" key="2">
    <source>
        <dbReference type="EMBL" id="MBA0630258.1"/>
    </source>
</evidence>
<feature type="region of interest" description="Disordered" evidence="1">
    <location>
        <begin position="108"/>
        <end position="128"/>
    </location>
</feature>
<keyword evidence="3" id="KW-1185">Reference proteome</keyword>
<dbReference type="Proteomes" id="UP000593561">
    <property type="component" value="Unassembled WGS sequence"/>
</dbReference>
<proteinExistence type="predicted"/>
<accession>A0A7J8SVW5</accession>
<evidence type="ECO:0000313" key="3">
    <source>
        <dbReference type="Proteomes" id="UP000593561"/>
    </source>
</evidence>
<dbReference type="EMBL" id="JABFAC010000012">
    <property type="protein sequence ID" value="MBA0630258.1"/>
    <property type="molecule type" value="Genomic_DNA"/>
</dbReference>
<sequence>MEAKKEVPIMDVESGDSSTEEAESESPRSVVVQMKKKVEKVHNQVLRIREEESHLGEDFFGGDDENNKNDVVYGGGVGGGGFEERRRRRRRRVNVVLVSRPILPCSPLSGKSNVKRPYTEPTEINQDHDVQNSIKCTMESFYSST</sequence>
<gene>
    <name evidence="2" type="ORF">Godav_002374</name>
</gene>
<evidence type="ECO:0000256" key="1">
    <source>
        <dbReference type="SAM" id="MobiDB-lite"/>
    </source>
</evidence>